<dbReference type="PANTHER" id="PTHR20905:SF32">
    <property type="entry name" value="ARYLALKYLAMINE N-ACETYLTRANSFERASE-LIKE 7, ISOFORM A"/>
    <property type="match status" value="1"/>
</dbReference>
<dbReference type="Pfam" id="PF00583">
    <property type="entry name" value="Acetyltransf_1"/>
    <property type="match status" value="1"/>
</dbReference>
<feature type="domain" description="N-acetyltransferase" evidence="2">
    <location>
        <begin position="70"/>
        <end position="257"/>
    </location>
</feature>
<dbReference type="PANTHER" id="PTHR20905">
    <property type="entry name" value="N-ACETYLTRANSFERASE-RELATED"/>
    <property type="match status" value="1"/>
</dbReference>
<feature type="compositionally biased region" description="Basic and acidic residues" evidence="1">
    <location>
        <begin position="22"/>
        <end position="34"/>
    </location>
</feature>
<dbReference type="SUPFAM" id="SSF55729">
    <property type="entry name" value="Acyl-CoA N-acyltransferases (Nat)"/>
    <property type="match status" value="1"/>
</dbReference>
<dbReference type="Gene3D" id="3.40.630.30">
    <property type="match status" value="1"/>
</dbReference>
<sequence>MANGDSTEWKRPSSVPYPSIWRRFESPDKKDPQKIRKFRVQDAAEKDVQEAIIKHMTDIFLEDEPTCNSLNLKSDAESLRETQEIWRHLFTHQCALVCFEENDDGTLVTIPGTDTPYIVGCNMTFVSHKGEKNPKTKGDAISRICEAMDYVASSIDTYAHYGVNELLYAFGLSVDPAYRGMGVGMEILKARNDMGMKIGLKVSVTTFTAIASQKLAERCGYELLSEMSYDDLAKYNSRFYFPGIKTKMMKVMGRKLDVHLP</sequence>
<evidence type="ECO:0000256" key="1">
    <source>
        <dbReference type="SAM" id="MobiDB-lite"/>
    </source>
</evidence>
<protein>
    <recommendedName>
        <fullName evidence="2">N-acetyltransferase domain-containing protein</fullName>
    </recommendedName>
</protein>
<dbReference type="EMBL" id="GIIL01005833">
    <property type="protein sequence ID" value="NOV49559.1"/>
    <property type="molecule type" value="Transcribed_RNA"/>
</dbReference>
<feature type="region of interest" description="Disordered" evidence="1">
    <location>
        <begin position="1"/>
        <end position="34"/>
    </location>
</feature>
<proteinExistence type="predicted"/>
<organism evidence="3">
    <name type="scientific">Xenopsylla cheopis</name>
    <name type="common">Oriental rat flea</name>
    <name type="synonym">Pulex cheopis</name>
    <dbReference type="NCBI Taxonomy" id="163159"/>
    <lineage>
        <taxon>Eukaryota</taxon>
        <taxon>Metazoa</taxon>
        <taxon>Ecdysozoa</taxon>
        <taxon>Arthropoda</taxon>
        <taxon>Hexapoda</taxon>
        <taxon>Insecta</taxon>
        <taxon>Pterygota</taxon>
        <taxon>Neoptera</taxon>
        <taxon>Endopterygota</taxon>
        <taxon>Siphonaptera</taxon>
        <taxon>Pulicidae</taxon>
        <taxon>Xenopsyllinae</taxon>
        <taxon>Xenopsylla</taxon>
    </lineage>
</organism>
<dbReference type="GO" id="GO:0008080">
    <property type="term" value="F:N-acetyltransferase activity"/>
    <property type="evidence" value="ECO:0007669"/>
    <property type="project" value="TreeGrafter"/>
</dbReference>
<dbReference type="InterPro" id="IPR016181">
    <property type="entry name" value="Acyl_CoA_acyltransferase"/>
</dbReference>
<dbReference type="InterPro" id="IPR000182">
    <property type="entry name" value="GNAT_dom"/>
</dbReference>
<dbReference type="AlphaFoldDB" id="A0A6M2DTA9"/>
<evidence type="ECO:0000313" key="3">
    <source>
        <dbReference type="EMBL" id="NOV49559.1"/>
    </source>
</evidence>
<reference evidence="3" key="1">
    <citation type="submission" date="2020-03" db="EMBL/GenBank/DDBJ databases">
        <title>Transcriptomic Profiling of the Digestive Tract of the Rat Flea, Xenopsylla cheopis, Following Blood Feeding and Infection with Yersinia pestis.</title>
        <authorList>
            <person name="Bland D.M."/>
            <person name="Martens C.A."/>
            <person name="Virtaneva K."/>
            <person name="Kanakabandi K."/>
            <person name="Long D."/>
            <person name="Rosenke R."/>
            <person name="Saturday G.A."/>
            <person name="Hoyt F.H."/>
            <person name="Bruno D.P."/>
            <person name="Ribeiro J.M.C."/>
            <person name="Hinnebusch J."/>
        </authorList>
    </citation>
    <scope>NUCLEOTIDE SEQUENCE</scope>
</reference>
<accession>A0A6M2DTA9</accession>
<name>A0A6M2DTA9_XENCH</name>
<evidence type="ECO:0000259" key="2">
    <source>
        <dbReference type="PROSITE" id="PS51186"/>
    </source>
</evidence>
<dbReference type="PROSITE" id="PS51186">
    <property type="entry name" value="GNAT"/>
    <property type="match status" value="1"/>
</dbReference>